<dbReference type="PROSITE" id="PS50112">
    <property type="entry name" value="PAS"/>
    <property type="match status" value="1"/>
</dbReference>
<evidence type="ECO:0000259" key="1">
    <source>
        <dbReference type="PROSITE" id="PS50112"/>
    </source>
</evidence>
<dbReference type="InterPro" id="IPR035965">
    <property type="entry name" value="PAS-like_dom_sf"/>
</dbReference>
<reference evidence="3 4" key="1">
    <citation type="submission" date="2020-10" db="EMBL/GenBank/DDBJ databases">
        <title>Phylogeny of dyella-like bacteria.</title>
        <authorList>
            <person name="Fu J."/>
        </authorList>
    </citation>
    <scope>NUCLEOTIDE SEQUENCE [LARGE SCALE GENOMIC DNA]</scope>
    <source>
        <strain evidence="3 4">Gsoil3046</strain>
    </source>
</reference>
<dbReference type="SUPFAM" id="SSF55785">
    <property type="entry name" value="PYP-like sensor domain (PAS domain)"/>
    <property type="match status" value="1"/>
</dbReference>
<dbReference type="Proteomes" id="UP001620460">
    <property type="component" value="Unassembled WGS sequence"/>
</dbReference>
<dbReference type="InterPro" id="IPR013655">
    <property type="entry name" value="PAS_fold_3"/>
</dbReference>
<sequence length="464" mass="51440">MTPDPCPVPLANVIDLLVDAICVVRADTEIVFISAASERIFGYRPEEMIGRHMSEFMHPDDRERTLLHAQQLVTSGAPGYFENRYVRKDGRVVDLMWTARWSAQDGVRVAVARDITGRKRAESMQAALYAISEAAHTTADLGALFQRVHQIIAGLLPARNFFVALYDAERDELSFPYFVDDFDAAPDPRPLDSGTLSAEVVRSGEPLLLRSDDVSTANERVRAIMARRPIGHAPLAWLGVPLIAQRGVIGALVVQSYTGDVTYSDDDTHLLQFVSTQVAAAIERKQIEARLNHMARYDHLTDLPNRALFRDRLQNALTRARRDLERVAMLYLDLDRFKEINDQLGHAAGDLLLCEVARRLGSCVRESDTVGRLGGDEFAVLLPRIVKPEDAMAVAEKIRRELHRPFELDGRPATVSASIGIALYPDHGDSEDALLKLADDAMYAAKRRGGNRLLMSTTPPPAGA</sequence>
<dbReference type="InterPro" id="IPR000160">
    <property type="entry name" value="GGDEF_dom"/>
</dbReference>
<dbReference type="InterPro" id="IPR003018">
    <property type="entry name" value="GAF"/>
</dbReference>
<dbReference type="InterPro" id="IPR029016">
    <property type="entry name" value="GAF-like_dom_sf"/>
</dbReference>
<dbReference type="PANTHER" id="PTHR46663">
    <property type="entry name" value="DIGUANYLATE CYCLASE DGCT-RELATED"/>
    <property type="match status" value="1"/>
</dbReference>
<name>A0ABW8JW37_9GAMM</name>
<organism evidence="3 4">
    <name type="scientific">Dyella ginsengisoli</name>
    <dbReference type="NCBI Taxonomy" id="363848"/>
    <lineage>
        <taxon>Bacteria</taxon>
        <taxon>Pseudomonadati</taxon>
        <taxon>Pseudomonadota</taxon>
        <taxon>Gammaproteobacteria</taxon>
        <taxon>Lysobacterales</taxon>
        <taxon>Rhodanobacteraceae</taxon>
        <taxon>Dyella</taxon>
    </lineage>
</organism>
<protein>
    <submittedName>
        <fullName evidence="3">Diguanylate cyclase</fullName>
    </submittedName>
</protein>
<dbReference type="SUPFAM" id="SSF55073">
    <property type="entry name" value="Nucleotide cyclase"/>
    <property type="match status" value="1"/>
</dbReference>
<evidence type="ECO:0000313" key="4">
    <source>
        <dbReference type="Proteomes" id="UP001620460"/>
    </source>
</evidence>
<feature type="domain" description="PAS" evidence="1">
    <location>
        <begin position="10"/>
        <end position="76"/>
    </location>
</feature>
<dbReference type="RefSeq" id="WP_404634816.1">
    <property type="nucleotide sequence ID" value="NZ_JADIKM010000004.1"/>
</dbReference>
<dbReference type="SUPFAM" id="SSF55781">
    <property type="entry name" value="GAF domain-like"/>
    <property type="match status" value="1"/>
</dbReference>
<dbReference type="NCBIfam" id="TIGR00229">
    <property type="entry name" value="sensory_box"/>
    <property type="match status" value="1"/>
</dbReference>
<dbReference type="CDD" id="cd00130">
    <property type="entry name" value="PAS"/>
    <property type="match status" value="1"/>
</dbReference>
<dbReference type="InterPro" id="IPR052163">
    <property type="entry name" value="DGC-Regulatory_Protein"/>
</dbReference>
<dbReference type="InterPro" id="IPR000014">
    <property type="entry name" value="PAS"/>
</dbReference>
<dbReference type="PROSITE" id="PS50887">
    <property type="entry name" value="GGDEF"/>
    <property type="match status" value="1"/>
</dbReference>
<dbReference type="Gene3D" id="3.30.450.40">
    <property type="match status" value="1"/>
</dbReference>
<feature type="domain" description="GGDEF" evidence="2">
    <location>
        <begin position="325"/>
        <end position="458"/>
    </location>
</feature>
<dbReference type="Pfam" id="PF08447">
    <property type="entry name" value="PAS_3"/>
    <property type="match status" value="1"/>
</dbReference>
<dbReference type="EMBL" id="JADIKM010000004">
    <property type="protein sequence ID" value="MFK2905373.1"/>
    <property type="molecule type" value="Genomic_DNA"/>
</dbReference>
<dbReference type="InterPro" id="IPR029787">
    <property type="entry name" value="Nucleotide_cyclase"/>
</dbReference>
<evidence type="ECO:0000259" key="2">
    <source>
        <dbReference type="PROSITE" id="PS50887"/>
    </source>
</evidence>
<keyword evidence="4" id="KW-1185">Reference proteome</keyword>
<dbReference type="NCBIfam" id="TIGR00254">
    <property type="entry name" value="GGDEF"/>
    <property type="match status" value="1"/>
</dbReference>
<gene>
    <name evidence="3" type="ORF">ISP17_15525</name>
</gene>
<dbReference type="Gene3D" id="3.30.450.20">
    <property type="entry name" value="PAS domain"/>
    <property type="match status" value="1"/>
</dbReference>
<dbReference type="InterPro" id="IPR043128">
    <property type="entry name" value="Rev_trsase/Diguanyl_cyclase"/>
</dbReference>
<dbReference type="SMART" id="SM00065">
    <property type="entry name" value="GAF"/>
    <property type="match status" value="1"/>
</dbReference>
<proteinExistence type="predicted"/>
<dbReference type="CDD" id="cd01949">
    <property type="entry name" value="GGDEF"/>
    <property type="match status" value="1"/>
</dbReference>
<dbReference type="Gene3D" id="3.30.70.270">
    <property type="match status" value="1"/>
</dbReference>
<dbReference type="SMART" id="SM00091">
    <property type="entry name" value="PAS"/>
    <property type="match status" value="1"/>
</dbReference>
<dbReference type="Pfam" id="PF00990">
    <property type="entry name" value="GGDEF"/>
    <property type="match status" value="1"/>
</dbReference>
<dbReference type="Pfam" id="PF13185">
    <property type="entry name" value="GAF_2"/>
    <property type="match status" value="1"/>
</dbReference>
<dbReference type="PANTHER" id="PTHR46663:SF3">
    <property type="entry name" value="SLL0267 PROTEIN"/>
    <property type="match status" value="1"/>
</dbReference>
<dbReference type="SMART" id="SM00267">
    <property type="entry name" value="GGDEF"/>
    <property type="match status" value="1"/>
</dbReference>
<comment type="caution">
    <text evidence="3">The sequence shown here is derived from an EMBL/GenBank/DDBJ whole genome shotgun (WGS) entry which is preliminary data.</text>
</comment>
<evidence type="ECO:0000313" key="3">
    <source>
        <dbReference type="EMBL" id="MFK2905373.1"/>
    </source>
</evidence>
<accession>A0ABW8JW37</accession>